<protein>
    <submittedName>
        <fullName evidence="2">Uncharacterized protein</fullName>
    </submittedName>
</protein>
<dbReference type="EMBL" id="CAKOFQ010006704">
    <property type="protein sequence ID" value="CAH1962911.1"/>
    <property type="molecule type" value="Genomic_DNA"/>
</dbReference>
<evidence type="ECO:0000313" key="3">
    <source>
        <dbReference type="Proteomes" id="UP001152888"/>
    </source>
</evidence>
<dbReference type="AlphaFoldDB" id="A0A9P0JXD5"/>
<accession>A0A9P0JXD5</accession>
<feature type="compositionally biased region" description="Basic residues" evidence="1">
    <location>
        <begin position="56"/>
        <end position="65"/>
    </location>
</feature>
<gene>
    <name evidence="2" type="ORF">ACAOBT_LOCUS4912</name>
</gene>
<reference evidence="2" key="1">
    <citation type="submission" date="2022-03" db="EMBL/GenBank/DDBJ databases">
        <authorList>
            <person name="Sayadi A."/>
        </authorList>
    </citation>
    <scope>NUCLEOTIDE SEQUENCE</scope>
</reference>
<evidence type="ECO:0000313" key="2">
    <source>
        <dbReference type="EMBL" id="CAH1962911.1"/>
    </source>
</evidence>
<feature type="region of interest" description="Disordered" evidence="1">
    <location>
        <begin position="19"/>
        <end position="65"/>
    </location>
</feature>
<feature type="compositionally biased region" description="Basic and acidic residues" evidence="1">
    <location>
        <begin position="40"/>
        <end position="55"/>
    </location>
</feature>
<organism evidence="2 3">
    <name type="scientific">Acanthoscelides obtectus</name>
    <name type="common">Bean weevil</name>
    <name type="synonym">Bruchus obtectus</name>
    <dbReference type="NCBI Taxonomy" id="200917"/>
    <lineage>
        <taxon>Eukaryota</taxon>
        <taxon>Metazoa</taxon>
        <taxon>Ecdysozoa</taxon>
        <taxon>Arthropoda</taxon>
        <taxon>Hexapoda</taxon>
        <taxon>Insecta</taxon>
        <taxon>Pterygota</taxon>
        <taxon>Neoptera</taxon>
        <taxon>Endopterygota</taxon>
        <taxon>Coleoptera</taxon>
        <taxon>Polyphaga</taxon>
        <taxon>Cucujiformia</taxon>
        <taxon>Chrysomeloidea</taxon>
        <taxon>Chrysomelidae</taxon>
        <taxon>Bruchinae</taxon>
        <taxon>Bruchini</taxon>
        <taxon>Acanthoscelides</taxon>
    </lineage>
</organism>
<sequence>MSEALHSLKFQMAKTKTIISRQLEKRREAKKMSMRRAREKIRDDPVRHAEEDRDRKRNSRRNIQD</sequence>
<feature type="compositionally biased region" description="Basic and acidic residues" evidence="1">
    <location>
        <begin position="22"/>
        <end position="31"/>
    </location>
</feature>
<comment type="caution">
    <text evidence="2">The sequence shown here is derived from an EMBL/GenBank/DDBJ whole genome shotgun (WGS) entry which is preliminary data.</text>
</comment>
<keyword evidence="3" id="KW-1185">Reference proteome</keyword>
<evidence type="ECO:0000256" key="1">
    <source>
        <dbReference type="SAM" id="MobiDB-lite"/>
    </source>
</evidence>
<proteinExistence type="predicted"/>
<dbReference type="OrthoDB" id="10464102at2759"/>
<dbReference type="Proteomes" id="UP001152888">
    <property type="component" value="Unassembled WGS sequence"/>
</dbReference>
<name>A0A9P0JXD5_ACAOB</name>